<sequence>MTVRSNDTDFSYLLTESILSKTPNSNLSSKQGNITSSDSLKGAPDYNTNNNILQQQATPRLVTPLPHNSIVIQPKDSDSSFNNYIGNHFKEDAPVLLDRLSVASPIPPAIPHNPTLKKSESTFWAYLSNDLDGRPPPTSSDISIKQYNNNNNNNNNTKDTENQNTWYEYDSIFAGQTSSYTTATHFFSVGAFLFLFGFICPPLWWVGSFCPTRVDDRYQKKHDVDIKMIKRWRTLNRFFSLGFSTLLVIAIIVLTVIYSKT</sequence>
<gene>
    <name evidence="3" type="ORF">INT46_000757</name>
</gene>
<evidence type="ECO:0000313" key="3">
    <source>
        <dbReference type="EMBL" id="KAG2202698.1"/>
    </source>
</evidence>
<keyword evidence="2" id="KW-0472">Membrane</keyword>
<feature type="transmembrane region" description="Helical" evidence="2">
    <location>
        <begin position="238"/>
        <end position="258"/>
    </location>
</feature>
<evidence type="ECO:0000313" key="4">
    <source>
        <dbReference type="Proteomes" id="UP000650833"/>
    </source>
</evidence>
<keyword evidence="2" id="KW-1133">Transmembrane helix</keyword>
<name>A0A8H7R1U5_9FUNG</name>
<comment type="caution">
    <text evidence="3">The sequence shown here is derived from an EMBL/GenBank/DDBJ whole genome shotgun (WGS) entry which is preliminary data.</text>
</comment>
<accession>A0A8H7R1U5</accession>
<dbReference type="EMBL" id="JAEPRC010000252">
    <property type="protein sequence ID" value="KAG2202698.1"/>
    <property type="molecule type" value="Genomic_DNA"/>
</dbReference>
<dbReference type="OrthoDB" id="2140426at2759"/>
<dbReference type="AlphaFoldDB" id="A0A8H7R1U5"/>
<proteinExistence type="predicted"/>
<organism evidence="3 4">
    <name type="scientific">Mucor plumbeus</name>
    <dbReference type="NCBI Taxonomy" id="97098"/>
    <lineage>
        <taxon>Eukaryota</taxon>
        <taxon>Fungi</taxon>
        <taxon>Fungi incertae sedis</taxon>
        <taxon>Mucoromycota</taxon>
        <taxon>Mucoromycotina</taxon>
        <taxon>Mucoromycetes</taxon>
        <taxon>Mucorales</taxon>
        <taxon>Mucorineae</taxon>
        <taxon>Mucoraceae</taxon>
        <taxon>Mucor</taxon>
    </lineage>
</organism>
<evidence type="ECO:0000256" key="2">
    <source>
        <dbReference type="SAM" id="Phobius"/>
    </source>
</evidence>
<feature type="compositionally biased region" description="Polar residues" evidence="1">
    <location>
        <begin position="22"/>
        <end position="39"/>
    </location>
</feature>
<reference evidence="3" key="1">
    <citation type="submission" date="2020-12" db="EMBL/GenBank/DDBJ databases">
        <title>Metabolic potential, ecology and presence of endohyphal bacteria is reflected in genomic diversity of Mucoromycotina.</title>
        <authorList>
            <person name="Muszewska A."/>
            <person name="Okrasinska A."/>
            <person name="Steczkiewicz K."/>
            <person name="Drgas O."/>
            <person name="Orlowska M."/>
            <person name="Perlinska-Lenart U."/>
            <person name="Aleksandrzak-Piekarczyk T."/>
            <person name="Szatraj K."/>
            <person name="Zielenkiewicz U."/>
            <person name="Pilsyk S."/>
            <person name="Malc E."/>
            <person name="Mieczkowski P."/>
            <person name="Kruszewska J.S."/>
            <person name="Biernat P."/>
            <person name="Pawlowska J."/>
        </authorList>
    </citation>
    <scope>NUCLEOTIDE SEQUENCE</scope>
    <source>
        <strain evidence="3">CBS 226.32</strain>
    </source>
</reference>
<evidence type="ECO:0000256" key="1">
    <source>
        <dbReference type="SAM" id="MobiDB-lite"/>
    </source>
</evidence>
<feature type="transmembrane region" description="Helical" evidence="2">
    <location>
        <begin position="186"/>
        <end position="207"/>
    </location>
</feature>
<feature type="region of interest" description="Disordered" evidence="1">
    <location>
        <begin position="22"/>
        <end position="50"/>
    </location>
</feature>
<keyword evidence="2" id="KW-0812">Transmembrane</keyword>
<dbReference type="Proteomes" id="UP000650833">
    <property type="component" value="Unassembled WGS sequence"/>
</dbReference>
<feature type="region of interest" description="Disordered" evidence="1">
    <location>
        <begin position="135"/>
        <end position="161"/>
    </location>
</feature>
<keyword evidence="4" id="KW-1185">Reference proteome</keyword>
<protein>
    <submittedName>
        <fullName evidence="3">Uncharacterized protein</fullName>
    </submittedName>
</protein>